<evidence type="ECO:0000256" key="2">
    <source>
        <dbReference type="ARBA" id="ARBA00007362"/>
    </source>
</evidence>
<evidence type="ECO:0000259" key="9">
    <source>
        <dbReference type="Pfam" id="PF00892"/>
    </source>
</evidence>
<keyword evidence="11" id="KW-1185">Reference proteome</keyword>
<evidence type="ECO:0000313" key="11">
    <source>
        <dbReference type="Proteomes" id="UP000285575"/>
    </source>
</evidence>
<dbReference type="NCBIfam" id="TIGR00688">
    <property type="entry name" value="rarD"/>
    <property type="match status" value="1"/>
</dbReference>
<keyword evidence="7 8" id="KW-0472">Membrane</keyword>
<evidence type="ECO:0000256" key="4">
    <source>
        <dbReference type="ARBA" id="ARBA00022475"/>
    </source>
</evidence>
<feature type="transmembrane region" description="Helical" evidence="8">
    <location>
        <begin position="239"/>
        <end position="257"/>
    </location>
</feature>
<evidence type="ECO:0000313" key="10">
    <source>
        <dbReference type="EMBL" id="RVU47141.1"/>
    </source>
</evidence>
<dbReference type="PANTHER" id="PTHR22911:SF137">
    <property type="entry name" value="SOLUTE CARRIER FAMILY 35 MEMBER G2-RELATED"/>
    <property type="match status" value="1"/>
</dbReference>
<dbReference type="Proteomes" id="UP000285575">
    <property type="component" value="Unassembled WGS sequence"/>
</dbReference>
<evidence type="ECO:0000256" key="1">
    <source>
        <dbReference type="ARBA" id="ARBA00004651"/>
    </source>
</evidence>
<feature type="transmembrane region" description="Helical" evidence="8">
    <location>
        <begin position="146"/>
        <end position="162"/>
    </location>
</feature>
<comment type="caution">
    <text evidence="10">The sequence shown here is derived from an EMBL/GenBank/DDBJ whole genome shotgun (WGS) entry which is preliminary data.</text>
</comment>
<proteinExistence type="inferred from homology"/>
<feature type="transmembrane region" description="Helical" evidence="8">
    <location>
        <begin position="94"/>
        <end position="115"/>
    </location>
</feature>
<gene>
    <name evidence="10" type="primary">rarD</name>
    <name evidence="10" type="ORF">EOE66_05095</name>
</gene>
<evidence type="ECO:0000256" key="8">
    <source>
        <dbReference type="SAM" id="Phobius"/>
    </source>
</evidence>
<keyword evidence="4" id="KW-1003">Cell membrane</keyword>
<evidence type="ECO:0000256" key="6">
    <source>
        <dbReference type="ARBA" id="ARBA00022989"/>
    </source>
</evidence>
<feature type="transmembrane region" description="Helical" evidence="8">
    <location>
        <begin position="69"/>
        <end position="88"/>
    </location>
</feature>
<comment type="similarity">
    <text evidence="2">Belongs to the EamA transporter family.</text>
</comment>
<feature type="domain" description="EamA" evidence="9">
    <location>
        <begin position="148"/>
        <end position="279"/>
    </location>
</feature>
<dbReference type="AlphaFoldDB" id="A0A437RK29"/>
<feature type="transmembrane region" description="Helical" evidence="8">
    <location>
        <begin position="38"/>
        <end position="57"/>
    </location>
</feature>
<evidence type="ECO:0000256" key="5">
    <source>
        <dbReference type="ARBA" id="ARBA00022692"/>
    </source>
</evidence>
<evidence type="ECO:0000256" key="7">
    <source>
        <dbReference type="ARBA" id="ARBA00023136"/>
    </source>
</evidence>
<dbReference type="InterPro" id="IPR004626">
    <property type="entry name" value="RarD"/>
</dbReference>
<feature type="domain" description="EamA" evidence="9">
    <location>
        <begin position="3"/>
        <end position="139"/>
    </location>
</feature>
<name>A0A437RK29_9BURK</name>
<feature type="transmembrane region" description="Helical" evidence="8">
    <location>
        <begin position="263"/>
        <end position="283"/>
    </location>
</feature>
<dbReference type="OrthoDB" id="369870at2"/>
<dbReference type="GO" id="GO:0005886">
    <property type="term" value="C:plasma membrane"/>
    <property type="evidence" value="ECO:0007669"/>
    <property type="project" value="UniProtKB-SubCell"/>
</dbReference>
<protein>
    <submittedName>
        <fullName evidence="10">EamA family transporter RarD</fullName>
    </submittedName>
</protein>
<dbReference type="InterPro" id="IPR037185">
    <property type="entry name" value="EmrE-like"/>
</dbReference>
<sequence>MNPGLAYAALAFGIWGLFPLYFQFIAKVPPLEVVLHRSVWSLGFVLLVLAWQGRWAWLGENLRQPKRVALFGFSALLLACNWMVYVLAVQTGHVVEASLGYFINPLVNVLLGVLVLRERLRLLQWAAVALAACGVVWLTWQGGRLPWIALALACSFGLYGLLRKTAPLGALEGLALENILLAPVVIPALLWWTFTRDGVLLTGPNSQIGWLLLSGPLTALPLLCFAAGARRLKLATLGLVQYLSPSLQLLLGVWLFHEPFGQAKLIGFVFIWAGLALVSADAWKHSGAQR</sequence>
<comment type="subcellular location">
    <subcellularLocation>
        <location evidence="1">Cell membrane</location>
        <topology evidence="1">Multi-pass membrane protein</topology>
    </subcellularLocation>
</comment>
<keyword evidence="6 8" id="KW-1133">Transmembrane helix</keyword>
<dbReference type="RefSeq" id="WP_128227609.1">
    <property type="nucleotide sequence ID" value="NZ_SACR01000002.1"/>
</dbReference>
<dbReference type="EMBL" id="SACR01000002">
    <property type="protein sequence ID" value="RVU47141.1"/>
    <property type="molecule type" value="Genomic_DNA"/>
</dbReference>
<dbReference type="InterPro" id="IPR000620">
    <property type="entry name" value="EamA_dom"/>
</dbReference>
<dbReference type="PANTHER" id="PTHR22911">
    <property type="entry name" value="ACYL-MALONYL CONDENSING ENZYME-RELATED"/>
    <property type="match status" value="1"/>
</dbReference>
<feature type="transmembrane region" description="Helical" evidence="8">
    <location>
        <begin position="7"/>
        <end position="26"/>
    </location>
</feature>
<dbReference type="Pfam" id="PF00892">
    <property type="entry name" value="EamA"/>
    <property type="match status" value="2"/>
</dbReference>
<keyword evidence="3" id="KW-0813">Transport</keyword>
<reference evidence="10 11" key="1">
    <citation type="submission" date="2019-01" db="EMBL/GenBank/DDBJ databases">
        <authorList>
            <person name="Chen W.-M."/>
        </authorList>
    </citation>
    <scope>NUCLEOTIDE SEQUENCE [LARGE SCALE GENOMIC DNA]</scope>
    <source>
        <strain evidence="10 11">KYPY4</strain>
    </source>
</reference>
<feature type="transmembrane region" description="Helical" evidence="8">
    <location>
        <begin position="207"/>
        <end position="227"/>
    </location>
</feature>
<organism evidence="10 11">
    <name type="scientific">Rubrivivax rivuli</name>
    <dbReference type="NCBI Taxonomy" id="1862385"/>
    <lineage>
        <taxon>Bacteria</taxon>
        <taxon>Pseudomonadati</taxon>
        <taxon>Pseudomonadota</taxon>
        <taxon>Betaproteobacteria</taxon>
        <taxon>Burkholderiales</taxon>
        <taxon>Sphaerotilaceae</taxon>
        <taxon>Rubrivivax</taxon>
    </lineage>
</organism>
<keyword evidence="5 8" id="KW-0812">Transmembrane</keyword>
<feature type="transmembrane region" description="Helical" evidence="8">
    <location>
        <begin position="174"/>
        <end position="195"/>
    </location>
</feature>
<dbReference type="SUPFAM" id="SSF103481">
    <property type="entry name" value="Multidrug resistance efflux transporter EmrE"/>
    <property type="match status" value="2"/>
</dbReference>
<accession>A0A437RK29</accession>
<feature type="transmembrane region" description="Helical" evidence="8">
    <location>
        <begin position="122"/>
        <end position="140"/>
    </location>
</feature>
<evidence type="ECO:0000256" key="3">
    <source>
        <dbReference type="ARBA" id="ARBA00022448"/>
    </source>
</evidence>